<dbReference type="PANTHER" id="PTHR16505:SF8">
    <property type="entry name" value="PROTEIN LZIC"/>
    <property type="match status" value="1"/>
</dbReference>
<dbReference type="SUPFAM" id="SSF81730">
    <property type="entry name" value="beta-catenin-interacting protein ICAT"/>
    <property type="match status" value="1"/>
</dbReference>
<evidence type="ECO:0000313" key="4">
    <source>
        <dbReference type="EMBL" id="EFA03820.1"/>
    </source>
</evidence>
<dbReference type="HOGENOM" id="CLU_091171_0_0_1"/>
<dbReference type="InParanoid" id="D6WNL7"/>
<dbReference type="STRING" id="7070.D6WNL7"/>
<gene>
    <name evidence="4" type="primary">AUGUSTUS-3.0.2_13935</name>
    <name evidence="4" type="ORF">TcasGA2_TC013935</name>
</gene>
<dbReference type="KEGG" id="tca:657100"/>
<evidence type="ECO:0000313" key="5">
    <source>
        <dbReference type="Proteomes" id="UP000007266"/>
    </source>
</evidence>
<keyword evidence="5" id="KW-1185">Reference proteome</keyword>
<protein>
    <submittedName>
        <fullName evidence="4">Protein LZIC-like Protein</fullName>
    </submittedName>
</protein>
<keyword evidence="2" id="KW-0175">Coiled coil</keyword>
<dbReference type="Gene3D" id="1.10.10.490">
    <property type="entry name" value="Beta-catenin-interacting ICAT"/>
    <property type="match status" value="1"/>
</dbReference>
<dbReference type="OrthoDB" id="10262856at2759"/>
<dbReference type="InterPro" id="IPR009428">
    <property type="entry name" value="ICAT_dom"/>
</dbReference>
<comment type="similarity">
    <text evidence="1">Belongs to the CTNNBIP1 family.</text>
</comment>
<dbReference type="InterPro" id="IPR036911">
    <property type="entry name" value="ICAT_sf"/>
</dbReference>
<dbReference type="eggNOG" id="ENOG502QPUB">
    <property type="taxonomic scope" value="Eukaryota"/>
</dbReference>
<accession>D6WNL7</accession>
<reference evidence="4 5" key="2">
    <citation type="journal article" date="2010" name="Nucleic Acids Res.">
        <title>BeetleBase in 2010: revisions to provide comprehensive genomic information for Tribolium castaneum.</title>
        <authorList>
            <person name="Kim H.S."/>
            <person name="Murphy T."/>
            <person name="Xia J."/>
            <person name="Caragea D."/>
            <person name="Park Y."/>
            <person name="Beeman R.W."/>
            <person name="Lorenzen M.D."/>
            <person name="Butcher S."/>
            <person name="Manak J.R."/>
            <person name="Brown S.J."/>
        </authorList>
    </citation>
    <scope>GENOME REANNOTATION</scope>
    <source>
        <strain evidence="4 5">Georgia GA2</strain>
    </source>
</reference>
<name>D6WNL7_TRICA</name>
<dbReference type="Proteomes" id="UP000007266">
    <property type="component" value="Linkage group 5"/>
</dbReference>
<dbReference type="EMBL" id="KQ971342">
    <property type="protein sequence ID" value="EFA03820.1"/>
    <property type="molecule type" value="Genomic_DNA"/>
</dbReference>
<dbReference type="GO" id="GO:0008013">
    <property type="term" value="F:beta-catenin binding"/>
    <property type="evidence" value="ECO:0007669"/>
    <property type="project" value="InterPro"/>
</dbReference>
<organism evidence="4 5">
    <name type="scientific">Tribolium castaneum</name>
    <name type="common">Red flour beetle</name>
    <dbReference type="NCBI Taxonomy" id="7070"/>
    <lineage>
        <taxon>Eukaryota</taxon>
        <taxon>Metazoa</taxon>
        <taxon>Ecdysozoa</taxon>
        <taxon>Arthropoda</taxon>
        <taxon>Hexapoda</taxon>
        <taxon>Insecta</taxon>
        <taxon>Pterygota</taxon>
        <taxon>Neoptera</taxon>
        <taxon>Endopterygota</taxon>
        <taxon>Coleoptera</taxon>
        <taxon>Polyphaga</taxon>
        <taxon>Cucujiformia</taxon>
        <taxon>Tenebrionidae</taxon>
        <taxon>Tenebrionidae incertae sedis</taxon>
        <taxon>Tribolium</taxon>
    </lineage>
</organism>
<dbReference type="AlphaFoldDB" id="D6WNL7"/>
<evidence type="ECO:0000256" key="1">
    <source>
        <dbReference type="ARBA" id="ARBA00006505"/>
    </source>
</evidence>
<dbReference type="PANTHER" id="PTHR16505">
    <property type="entry name" value="PROTEIN LZIC"/>
    <property type="match status" value="1"/>
</dbReference>
<dbReference type="InterPro" id="IPR040065">
    <property type="entry name" value="LZIC"/>
</dbReference>
<reference evidence="4 5" key="1">
    <citation type="journal article" date="2008" name="Nature">
        <title>The genome of the model beetle and pest Tribolium castaneum.</title>
        <authorList>
            <consortium name="Tribolium Genome Sequencing Consortium"/>
            <person name="Richards S."/>
            <person name="Gibbs R.A."/>
            <person name="Weinstock G.M."/>
            <person name="Brown S.J."/>
            <person name="Denell R."/>
            <person name="Beeman R.W."/>
            <person name="Gibbs R."/>
            <person name="Beeman R.W."/>
            <person name="Brown S.J."/>
            <person name="Bucher G."/>
            <person name="Friedrich M."/>
            <person name="Grimmelikhuijzen C.J."/>
            <person name="Klingler M."/>
            <person name="Lorenzen M."/>
            <person name="Richards S."/>
            <person name="Roth S."/>
            <person name="Schroder R."/>
            <person name="Tautz D."/>
            <person name="Zdobnov E.M."/>
            <person name="Muzny D."/>
            <person name="Gibbs R.A."/>
            <person name="Weinstock G.M."/>
            <person name="Attaway T."/>
            <person name="Bell S."/>
            <person name="Buhay C.J."/>
            <person name="Chandrabose M.N."/>
            <person name="Chavez D."/>
            <person name="Clerk-Blankenburg K.P."/>
            <person name="Cree A."/>
            <person name="Dao M."/>
            <person name="Davis C."/>
            <person name="Chacko J."/>
            <person name="Dinh H."/>
            <person name="Dugan-Rocha S."/>
            <person name="Fowler G."/>
            <person name="Garner T.T."/>
            <person name="Garnes J."/>
            <person name="Gnirke A."/>
            <person name="Hawes A."/>
            <person name="Hernandez J."/>
            <person name="Hines S."/>
            <person name="Holder M."/>
            <person name="Hume J."/>
            <person name="Jhangiani S.N."/>
            <person name="Joshi V."/>
            <person name="Khan Z.M."/>
            <person name="Jackson L."/>
            <person name="Kovar C."/>
            <person name="Kowis A."/>
            <person name="Lee S."/>
            <person name="Lewis L.R."/>
            <person name="Margolis J."/>
            <person name="Morgan M."/>
            <person name="Nazareth L.V."/>
            <person name="Nguyen N."/>
            <person name="Okwuonu G."/>
            <person name="Parker D."/>
            <person name="Richards S."/>
            <person name="Ruiz S.J."/>
            <person name="Santibanez J."/>
            <person name="Savard J."/>
            <person name="Scherer S.E."/>
            <person name="Schneider B."/>
            <person name="Sodergren E."/>
            <person name="Tautz D."/>
            <person name="Vattahil S."/>
            <person name="Villasana D."/>
            <person name="White C.S."/>
            <person name="Wright R."/>
            <person name="Park Y."/>
            <person name="Beeman R.W."/>
            <person name="Lord J."/>
            <person name="Oppert B."/>
            <person name="Lorenzen M."/>
            <person name="Brown S."/>
            <person name="Wang L."/>
            <person name="Savard J."/>
            <person name="Tautz D."/>
            <person name="Richards S."/>
            <person name="Weinstock G."/>
            <person name="Gibbs R.A."/>
            <person name="Liu Y."/>
            <person name="Worley K."/>
            <person name="Weinstock G."/>
            <person name="Elsik C.G."/>
            <person name="Reese J.T."/>
            <person name="Elhaik E."/>
            <person name="Landan G."/>
            <person name="Graur D."/>
            <person name="Arensburger P."/>
            <person name="Atkinson P."/>
            <person name="Beeman R.W."/>
            <person name="Beidler J."/>
            <person name="Brown S.J."/>
            <person name="Demuth J.P."/>
            <person name="Drury D.W."/>
            <person name="Du Y.Z."/>
            <person name="Fujiwara H."/>
            <person name="Lorenzen M."/>
            <person name="Maselli V."/>
            <person name="Osanai M."/>
            <person name="Park Y."/>
            <person name="Robertson H.M."/>
            <person name="Tu Z."/>
            <person name="Wang J.J."/>
            <person name="Wang S."/>
            <person name="Richards S."/>
            <person name="Song H."/>
            <person name="Zhang L."/>
            <person name="Sodergren E."/>
            <person name="Werner D."/>
            <person name="Stanke M."/>
            <person name="Morgenstern B."/>
            <person name="Solovyev V."/>
            <person name="Kosarev P."/>
            <person name="Brown G."/>
            <person name="Chen H.C."/>
            <person name="Ermolaeva O."/>
            <person name="Hlavina W."/>
            <person name="Kapustin Y."/>
            <person name="Kiryutin B."/>
            <person name="Kitts P."/>
            <person name="Maglott D."/>
            <person name="Pruitt K."/>
            <person name="Sapojnikov V."/>
            <person name="Souvorov A."/>
            <person name="Mackey A.J."/>
            <person name="Waterhouse R.M."/>
            <person name="Wyder S."/>
            <person name="Zdobnov E.M."/>
            <person name="Zdobnov E.M."/>
            <person name="Wyder S."/>
            <person name="Kriventseva E.V."/>
            <person name="Kadowaki T."/>
            <person name="Bork P."/>
            <person name="Aranda M."/>
            <person name="Bao R."/>
            <person name="Beermann A."/>
            <person name="Berns N."/>
            <person name="Bolognesi R."/>
            <person name="Bonneton F."/>
            <person name="Bopp D."/>
            <person name="Brown S.J."/>
            <person name="Bucher G."/>
            <person name="Butts T."/>
            <person name="Chaumot A."/>
            <person name="Denell R.E."/>
            <person name="Ferrier D.E."/>
            <person name="Friedrich M."/>
            <person name="Gordon C.M."/>
            <person name="Jindra M."/>
            <person name="Klingler M."/>
            <person name="Lan Q."/>
            <person name="Lattorff H.M."/>
            <person name="Laudet V."/>
            <person name="von Levetsow C."/>
            <person name="Liu Z."/>
            <person name="Lutz R."/>
            <person name="Lynch J.A."/>
            <person name="da Fonseca R.N."/>
            <person name="Posnien N."/>
            <person name="Reuter R."/>
            <person name="Roth S."/>
            <person name="Savard J."/>
            <person name="Schinko J.B."/>
            <person name="Schmitt C."/>
            <person name="Schoppmeier M."/>
            <person name="Schroder R."/>
            <person name="Shippy T.D."/>
            <person name="Simonnet F."/>
            <person name="Marques-Souza H."/>
            <person name="Tautz D."/>
            <person name="Tomoyasu Y."/>
            <person name="Trauner J."/>
            <person name="Van der Zee M."/>
            <person name="Vervoort M."/>
            <person name="Wittkopp N."/>
            <person name="Wimmer E.A."/>
            <person name="Yang X."/>
            <person name="Jones A.K."/>
            <person name="Sattelle D.B."/>
            <person name="Ebert P.R."/>
            <person name="Nelson D."/>
            <person name="Scott J.G."/>
            <person name="Beeman R.W."/>
            <person name="Muthukrishnan S."/>
            <person name="Kramer K.J."/>
            <person name="Arakane Y."/>
            <person name="Beeman R.W."/>
            <person name="Zhu Q."/>
            <person name="Hogenkamp D."/>
            <person name="Dixit R."/>
            <person name="Oppert B."/>
            <person name="Jiang H."/>
            <person name="Zou Z."/>
            <person name="Marshall J."/>
            <person name="Elpidina E."/>
            <person name="Vinokurov K."/>
            <person name="Oppert C."/>
            <person name="Zou Z."/>
            <person name="Evans J."/>
            <person name="Lu Z."/>
            <person name="Zhao P."/>
            <person name="Sumathipala N."/>
            <person name="Altincicek B."/>
            <person name="Vilcinskas A."/>
            <person name="Williams M."/>
            <person name="Hultmark D."/>
            <person name="Hetru C."/>
            <person name="Jiang H."/>
            <person name="Grimmelikhuijzen C.J."/>
            <person name="Hauser F."/>
            <person name="Cazzamali G."/>
            <person name="Williamson M."/>
            <person name="Park Y."/>
            <person name="Li B."/>
            <person name="Tanaka Y."/>
            <person name="Predel R."/>
            <person name="Neupert S."/>
            <person name="Schachtner J."/>
            <person name="Verleyen P."/>
            <person name="Raible F."/>
            <person name="Bork P."/>
            <person name="Friedrich M."/>
            <person name="Walden K.K."/>
            <person name="Robertson H.M."/>
            <person name="Angeli S."/>
            <person name="Foret S."/>
            <person name="Bucher G."/>
            <person name="Schuetz S."/>
            <person name="Maleszka R."/>
            <person name="Wimmer E.A."/>
            <person name="Beeman R.W."/>
            <person name="Lorenzen M."/>
            <person name="Tomoyasu Y."/>
            <person name="Miller S.C."/>
            <person name="Grossmann D."/>
            <person name="Bucher G."/>
        </authorList>
    </citation>
    <scope>NUCLEOTIDE SEQUENCE [LARGE SCALE GENOMIC DNA]</scope>
    <source>
        <strain evidence="4 5">Georgia GA2</strain>
    </source>
</reference>
<dbReference type="OMA" id="TKMMAGN"/>
<proteinExistence type="inferred from homology"/>
<evidence type="ECO:0000259" key="3">
    <source>
        <dbReference type="Pfam" id="PF06384"/>
    </source>
</evidence>
<sequence length="174" mass="19756">MTSYGKVETAKLKQNLENQLDRLVEQLGDLENCKADLDPEEYEETKQDTMDQLKELNDSLSKLVKGDISLVSALGAVQLATQAAISEAFKTPEVIRLFGKREPKQLRERLSSIEQECKLNKLSDEATNRQKAEILTALRQLGEQLSMEELQFLEKHNNIANAFQNVEFVEVTDE</sequence>
<feature type="coiled-coil region" evidence="2">
    <location>
        <begin position="6"/>
        <end position="33"/>
    </location>
</feature>
<evidence type="ECO:0000256" key="2">
    <source>
        <dbReference type="SAM" id="Coils"/>
    </source>
</evidence>
<dbReference type="PhylomeDB" id="D6WNL7"/>
<dbReference type="Pfam" id="PF06384">
    <property type="entry name" value="ICAT"/>
    <property type="match status" value="1"/>
</dbReference>
<feature type="domain" description="Beta-catenin-interacting ICAT" evidence="3">
    <location>
        <begin position="113"/>
        <end position="167"/>
    </location>
</feature>